<feature type="transmembrane region" description="Helical" evidence="6">
    <location>
        <begin position="357"/>
        <end position="375"/>
    </location>
</feature>
<dbReference type="AlphaFoldDB" id="F1TGQ5"/>
<feature type="transmembrane region" description="Helical" evidence="6">
    <location>
        <begin position="326"/>
        <end position="345"/>
    </location>
</feature>
<proteinExistence type="predicted"/>
<dbReference type="STRING" id="588581.Cpap_0325"/>
<dbReference type="eggNOG" id="COG2244">
    <property type="taxonomic scope" value="Bacteria"/>
</dbReference>
<organism evidence="7 8">
    <name type="scientific">Ruminiclostridium papyrosolvens DSM 2782</name>
    <dbReference type="NCBI Taxonomy" id="588581"/>
    <lineage>
        <taxon>Bacteria</taxon>
        <taxon>Bacillati</taxon>
        <taxon>Bacillota</taxon>
        <taxon>Clostridia</taxon>
        <taxon>Eubacteriales</taxon>
        <taxon>Oscillospiraceae</taxon>
        <taxon>Ruminiclostridium</taxon>
    </lineage>
</organism>
<dbReference type="InterPro" id="IPR014249">
    <property type="entry name" value="Spore_V_B"/>
</dbReference>
<evidence type="ECO:0000256" key="5">
    <source>
        <dbReference type="ARBA" id="ARBA00023136"/>
    </source>
</evidence>
<evidence type="ECO:0000313" key="7">
    <source>
        <dbReference type="EMBL" id="EGD46386.1"/>
    </source>
</evidence>
<feature type="transmembrane region" description="Helical" evidence="6">
    <location>
        <begin position="387"/>
        <end position="407"/>
    </location>
</feature>
<evidence type="ECO:0000256" key="6">
    <source>
        <dbReference type="SAM" id="Phobius"/>
    </source>
</evidence>
<dbReference type="EMBL" id="ACXX02000014">
    <property type="protein sequence ID" value="EGD46386.1"/>
    <property type="molecule type" value="Genomic_DNA"/>
</dbReference>
<feature type="transmembrane region" description="Helical" evidence="6">
    <location>
        <begin position="42"/>
        <end position="66"/>
    </location>
</feature>
<keyword evidence="8" id="KW-1185">Reference proteome</keyword>
<dbReference type="RefSeq" id="WP_004621414.1">
    <property type="nucleotide sequence ID" value="NZ_ACXX02000014.1"/>
</dbReference>
<dbReference type="InterPro" id="IPR002797">
    <property type="entry name" value="Polysacc_synth"/>
</dbReference>
<name>F1TGQ5_9FIRM</name>
<dbReference type="GO" id="GO:0005886">
    <property type="term" value="C:plasma membrane"/>
    <property type="evidence" value="ECO:0007669"/>
    <property type="project" value="UniProtKB-SubCell"/>
</dbReference>
<dbReference type="OrthoDB" id="9775950at2"/>
<dbReference type="InterPro" id="IPR024923">
    <property type="entry name" value="PG_synth_SpoVB"/>
</dbReference>
<protein>
    <submittedName>
        <fullName evidence="7">Stage V sporulation protein B</fullName>
    </submittedName>
</protein>
<dbReference type="NCBIfam" id="TIGR02900">
    <property type="entry name" value="spore_V_B"/>
    <property type="match status" value="1"/>
</dbReference>
<gene>
    <name evidence="7" type="ORF">Cpap_0325</name>
</gene>
<dbReference type="InterPro" id="IPR050833">
    <property type="entry name" value="Poly_Biosynth_Transport"/>
</dbReference>
<keyword evidence="3 6" id="KW-0812">Transmembrane</keyword>
<evidence type="ECO:0000256" key="2">
    <source>
        <dbReference type="ARBA" id="ARBA00022475"/>
    </source>
</evidence>
<comment type="subcellular location">
    <subcellularLocation>
        <location evidence="1">Cell membrane</location>
        <topology evidence="1">Multi-pass membrane protein</topology>
    </subcellularLocation>
</comment>
<dbReference type="Pfam" id="PF01943">
    <property type="entry name" value="Polysacc_synt"/>
    <property type="match status" value="1"/>
</dbReference>
<keyword evidence="5 6" id="KW-0472">Membrane</keyword>
<reference evidence="7" key="1">
    <citation type="submission" date="2009-07" db="EMBL/GenBank/DDBJ databases">
        <authorList>
            <consortium name="US DOE Joint Genome Institute (JGI-PGF)"/>
            <person name="Lucas S."/>
            <person name="Copeland A."/>
            <person name="Lapidus A."/>
            <person name="Glavina del Rio T."/>
            <person name="Tice H."/>
            <person name="Bruce D."/>
            <person name="Goodwin L."/>
            <person name="Pitluck S."/>
            <person name="Larimer F."/>
            <person name="Land M.L."/>
            <person name="Mouttaki H."/>
            <person name="He Z."/>
            <person name="Zhou J."/>
            <person name="Hemme C.L."/>
        </authorList>
    </citation>
    <scope>NUCLEOTIDE SEQUENCE</scope>
    <source>
        <strain evidence="7">DSM 2782</strain>
    </source>
</reference>
<dbReference type="CDD" id="cd13124">
    <property type="entry name" value="MATE_SpoVB_like"/>
    <property type="match status" value="1"/>
</dbReference>
<feature type="transmembrane region" description="Helical" evidence="6">
    <location>
        <begin position="161"/>
        <end position="180"/>
    </location>
</feature>
<feature type="transmembrane region" description="Helical" evidence="6">
    <location>
        <begin position="186"/>
        <end position="207"/>
    </location>
</feature>
<dbReference type="Proteomes" id="UP000003860">
    <property type="component" value="Unassembled WGS sequence"/>
</dbReference>
<reference evidence="7" key="2">
    <citation type="submission" date="2011-01" db="EMBL/GenBank/DDBJ databases">
        <title>The Non-contiguous Finished genome of Clostridium papyrosolvens.</title>
        <authorList>
            <person name="Lucas S."/>
            <person name="Copeland A."/>
            <person name="Lapidus A."/>
            <person name="Cheng J.-F."/>
            <person name="Goodwin L."/>
            <person name="Pitluck S."/>
            <person name="Misra M."/>
            <person name="Chertkov O."/>
            <person name="Detter J.C."/>
            <person name="Han C."/>
            <person name="Tapia R."/>
            <person name="Land M."/>
            <person name="Hauser L."/>
            <person name="Kyrpides N."/>
            <person name="Ivanova N."/>
            <person name="Pagani I."/>
            <person name="Mouttaki H."/>
            <person name="He Z."/>
            <person name="Zhou J."/>
            <person name="Hemme C.L."/>
            <person name="Woyke T."/>
        </authorList>
    </citation>
    <scope>NUCLEOTIDE SEQUENCE [LARGE SCALE GENOMIC DNA]</scope>
    <source>
        <strain evidence="7">DSM 2782</strain>
    </source>
</reference>
<dbReference type="PIRSF" id="PIRSF038958">
    <property type="entry name" value="PG_synth_SpoVB"/>
    <property type="match status" value="1"/>
</dbReference>
<evidence type="ECO:0000256" key="3">
    <source>
        <dbReference type="ARBA" id="ARBA00022692"/>
    </source>
</evidence>
<sequence>MTKKTFITGALILMAAGLVTRVIGFVYRIYLSNLIGAEGMGVYQLIVPLYTLIILTLTSGVSIAVSKMVAEELAKGNAVNIKRISKVGLLAVFVTSIFVSIVLYFNIDFIVSILLKDSRTYFSVWILLPCIPFIAAASAYKGYFYGIQEVTPTAVSQIVEQLVKIAVVLIFASQFLKAGLEYACALATLGMALGEMSNLFVLALYYRHKKYPHTMIKNNKGRTRKRELVKSILNCAVPISFNRFIISIMQAIEVILIPRRLLAGGLNYIQCMEEYGKLAGMAMPLIFFPALVTTSLATTLVPAISESMSLKNYSRVNFRISKSIQITMVVGFVFMALFACYPGKISNLVYPGQNVGSTMFLLSFTCIFIYLQQILTGIMNGLGKQGFLLTNSIIGSVIRILCVYYLIPVYGIPAYVFGIIISYFIFCILNFIIITKNTGMVIDLRKWVVLPAGVTVVLVLSSKYIYSFFNFMKLSAAWQTLFAVCAYIAIAVFLMALVGAIDWREILQLFGIKIKKGEILRKNKD</sequence>
<evidence type="ECO:0000313" key="8">
    <source>
        <dbReference type="Proteomes" id="UP000003860"/>
    </source>
</evidence>
<feature type="transmembrane region" description="Helical" evidence="6">
    <location>
        <begin position="447"/>
        <end position="466"/>
    </location>
</feature>
<keyword evidence="2" id="KW-1003">Cell membrane</keyword>
<feature type="transmembrane region" description="Helical" evidence="6">
    <location>
        <begin position="7"/>
        <end position="30"/>
    </location>
</feature>
<accession>F1TGQ5</accession>
<feature type="transmembrane region" description="Helical" evidence="6">
    <location>
        <begin position="282"/>
        <end position="305"/>
    </location>
</feature>
<evidence type="ECO:0000256" key="4">
    <source>
        <dbReference type="ARBA" id="ARBA00022989"/>
    </source>
</evidence>
<feature type="transmembrane region" description="Helical" evidence="6">
    <location>
        <begin position="228"/>
        <end position="252"/>
    </location>
</feature>
<dbReference type="PANTHER" id="PTHR30250">
    <property type="entry name" value="PST FAMILY PREDICTED COLANIC ACID TRANSPORTER"/>
    <property type="match status" value="1"/>
</dbReference>
<evidence type="ECO:0000256" key="1">
    <source>
        <dbReference type="ARBA" id="ARBA00004651"/>
    </source>
</evidence>
<dbReference type="PANTHER" id="PTHR30250:SF24">
    <property type="entry name" value="STAGE V SPORULATION PROTEIN B"/>
    <property type="match status" value="1"/>
</dbReference>
<comment type="caution">
    <text evidence="7">The sequence shown here is derived from an EMBL/GenBank/DDBJ whole genome shotgun (WGS) entry which is preliminary data.</text>
</comment>
<feature type="transmembrane region" description="Helical" evidence="6">
    <location>
        <begin position="121"/>
        <end position="140"/>
    </location>
</feature>
<keyword evidence="4 6" id="KW-1133">Transmembrane helix</keyword>
<feature type="transmembrane region" description="Helical" evidence="6">
    <location>
        <begin position="478"/>
        <end position="501"/>
    </location>
</feature>
<feature type="transmembrane region" description="Helical" evidence="6">
    <location>
        <begin position="413"/>
        <end position="435"/>
    </location>
</feature>
<feature type="transmembrane region" description="Helical" evidence="6">
    <location>
        <begin position="87"/>
        <end position="115"/>
    </location>
</feature>